<evidence type="ECO:0008006" key="4">
    <source>
        <dbReference type="Google" id="ProtNLM"/>
    </source>
</evidence>
<dbReference type="EMBL" id="JBHUMQ010000018">
    <property type="protein sequence ID" value="MFD2693661.1"/>
    <property type="molecule type" value="Genomic_DNA"/>
</dbReference>
<protein>
    <recommendedName>
        <fullName evidence="4">D-alanyl-D-alanine carboxypeptidase</fullName>
    </recommendedName>
</protein>
<organism evidence="2 3">
    <name type="scientific">Sporolactobacillus shoreicorticis</name>
    <dbReference type="NCBI Taxonomy" id="1923877"/>
    <lineage>
        <taxon>Bacteria</taxon>
        <taxon>Bacillati</taxon>
        <taxon>Bacillota</taxon>
        <taxon>Bacilli</taxon>
        <taxon>Bacillales</taxon>
        <taxon>Sporolactobacillaceae</taxon>
        <taxon>Sporolactobacillus</taxon>
    </lineage>
</organism>
<gene>
    <name evidence="2" type="ORF">ACFSUE_08485</name>
</gene>
<accession>A0ABW5S234</accession>
<comment type="caution">
    <text evidence="2">The sequence shown here is derived from an EMBL/GenBank/DDBJ whole genome shotgun (WGS) entry which is preliminary data.</text>
</comment>
<evidence type="ECO:0000256" key="1">
    <source>
        <dbReference type="SAM" id="SignalP"/>
    </source>
</evidence>
<feature type="signal peptide" evidence="1">
    <location>
        <begin position="1"/>
        <end position="29"/>
    </location>
</feature>
<evidence type="ECO:0000313" key="2">
    <source>
        <dbReference type="EMBL" id="MFD2693661.1"/>
    </source>
</evidence>
<keyword evidence="3" id="KW-1185">Reference proteome</keyword>
<name>A0ABW5S234_9BACL</name>
<dbReference type="Proteomes" id="UP001597399">
    <property type="component" value="Unassembled WGS sequence"/>
</dbReference>
<dbReference type="RefSeq" id="WP_253062376.1">
    <property type="nucleotide sequence ID" value="NZ_JAMXWM010000013.1"/>
</dbReference>
<feature type="chain" id="PRO_5047227422" description="D-alanyl-D-alanine carboxypeptidase" evidence="1">
    <location>
        <begin position="30"/>
        <end position="139"/>
    </location>
</feature>
<proteinExistence type="predicted"/>
<reference evidence="3" key="1">
    <citation type="journal article" date="2019" name="Int. J. Syst. Evol. Microbiol.">
        <title>The Global Catalogue of Microorganisms (GCM) 10K type strain sequencing project: providing services to taxonomists for standard genome sequencing and annotation.</title>
        <authorList>
            <consortium name="The Broad Institute Genomics Platform"/>
            <consortium name="The Broad Institute Genome Sequencing Center for Infectious Disease"/>
            <person name="Wu L."/>
            <person name="Ma J."/>
        </authorList>
    </citation>
    <scope>NUCLEOTIDE SEQUENCE [LARGE SCALE GENOMIC DNA]</scope>
    <source>
        <strain evidence="3">TISTR 2466</strain>
    </source>
</reference>
<sequence length="139" mass="15766">MIVKRLFLFFSVVALLLLVFYTNPPTAQAKEKTVINNRQKITMPEIKGDRLKRLLKYAKDIDHPVKQLSSSELTKLKKTSSSLHQYSISSQGRLIKSNIASTPFKSSHDQIKSNLFQTLATDNRVRVNPTTSFPYNAIA</sequence>
<evidence type="ECO:0000313" key="3">
    <source>
        <dbReference type="Proteomes" id="UP001597399"/>
    </source>
</evidence>
<keyword evidence="1" id="KW-0732">Signal</keyword>